<dbReference type="SMART" id="SM00398">
    <property type="entry name" value="HMG"/>
    <property type="match status" value="1"/>
</dbReference>
<dbReference type="GO" id="GO:0005634">
    <property type="term" value="C:nucleus"/>
    <property type="evidence" value="ECO:0007669"/>
    <property type="project" value="UniProtKB-UniRule"/>
</dbReference>
<dbReference type="SUPFAM" id="SSF47095">
    <property type="entry name" value="HMG-box"/>
    <property type="match status" value="1"/>
</dbReference>
<reference evidence="6" key="1">
    <citation type="submission" date="2016-06" db="EMBL/GenBank/DDBJ databases">
        <title>Draft Genome sequence of the fungus Inonotus baumii.</title>
        <authorList>
            <person name="Zhu H."/>
            <person name="Lin W."/>
        </authorList>
    </citation>
    <scope>NUCLEOTIDE SEQUENCE</scope>
    <source>
        <strain evidence="6">821</strain>
    </source>
</reference>
<dbReference type="AlphaFoldDB" id="A0A9Q5HUK0"/>
<keyword evidence="1 3" id="KW-0238">DNA-binding</keyword>
<evidence type="ECO:0000256" key="2">
    <source>
        <dbReference type="ARBA" id="ARBA00023242"/>
    </source>
</evidence>
<protein>
    <recommendedName>
        <fullName evidence="5">HMG box domain-containing protein</fullName>
    </recommendedName>
</protein>
<sequence>MPTRTPYQRVPRRSSFPDEGHATDDSLSTDSDVETAEFILKGINQEEAQVVPAFTFQSAMGFQQPHIPRPANKFMLFRTEMCARRVPEQAGITATGEKSKYLGALWQGLSKEEKAYWELLAQKTKEEHARLYPDYRYKPGPRKGKSSAISHLQVTEETPLARTKSASAHEMKLNSSVDPRTVRKALTDYYLPPRNTGQSSNKNLPGVPHTVVKTKWANATNFQEHHIQAQPKILPPLALDFRHHKEKAAAQATPISVPVLNHRVPAMGQPLLRGHPERAKESGPQSRLGPGSLLLQGFDYTRAQAKVFGPVGLGSTSGSEPCKEEPQTPKAWWDFVTPKP</sequence>
<comment type="caution">
    <text evidence="6">The sequence shown here is derived from an EMBL/GenBank/DDBJ whole genome shotgun (WGS) entry which is preliminary data.</text>
</comment>
<dbReference type="Proteomes" id="UP000757232">
    <property type="component" value="Unassembled WGS sequence"/>
</dbReference>
<keyword evidence="2 3" id="KW-0539">Nucleus</keyword>
<feature type="region of interest" description="Disordered" evidence="4">
    <location>
        <begin position="1"/>
        <end position="30"/>
    </location>
</feature>
<feature type="domain" description="HMG box" evidence="5">
    <location>
        <begin position="67"/>
        <end position="136"/>
    </location>
</feature>
<feature type="compositionally biased region" description="Polar residues" evidence="4">
    <location>
        <begin position="147"/>
        <end position="156"/>
    </location>
</feature>
<dbReference type="EMBL" id="LNZH02000203">
    <property type="protein sequence ID" value="OCB86276.1"/>
    <property type="molecule type" value="Genomic_DNA"/>
</dbReference>
<feature type="region of interest" description="Disordered" evidence="4">
    <location>
        <begin position="142"/>
        <end position="176"/>
    </location>
</feature>
<evidence type="ECO:0000313" key="7">
    <source>
        <dbReference type="Proteomes" id="UP000757232"/>
    </source>
</evidence>
<keyword evidence="7" id="KW-1185">Reference proteome</keyword>
<dbReference type="PROSITE" id="PS50118">
    <property type="entry name" value="HMG_BOX_2"/>
    <property type="match status" value="1"/>
</dbReference>
<dbReference type="InterPro" id="IPR036910">
    <property type="entry name" value="HMG_box_dom_sf"/>
</dbReference>
<name>A0A9Q5HUK0_SANBA</name>
<dbReference type="Gene3D" id="1.10.30.10">
    <property type="entry name" value="High mobility group box domain"/>
    <property type="match status" value="1"/>
</dbReference>
<proteinExistence type="predicted"/>
<dbReference type="CDD" id="cd01389">
    <property type="entry name" value="HMG-box_ROX1-like"/>
    <property type="match status" value="1"/>
</dbReference>
<accession>A0A9Q5HUK0</accession>
<organism evidence="6 7">
    <name type="scientific">Sanghuangporus baumii</name>
    <name type="common">Phellinus baumii</name>
    <dbReference type="NCBI Taxonomy" id="108892"/>
    <lineage>
        <taxon>Eukaryota</taxon>
        <taxon>Fungi</taxon>
        <taxon>Dikarya</taxon>
        <taxon>Basidiomycota</taxon>
        <taxon>Agaricomycotina</taxon>
        <taxon>Agaricomycetes</taxon>
        <taxon>Hymenochaetales</taxon>
        <taxon>Hymenochaetaceae</taxon>
        <taxon>Sanghuangporus</taxon>
    </lineage>
</organism>
<evidence type="ECO:0000313" key="6">
    <source>
        <dbReference type="EMBL" id="OCB86276.1"/>
    </source>
</evidence>
<evidence type="ECO:0000256" key="1">
    <source>
        <dbReference type="ARBA" id="ARBA00023125"/>
    </source>
</evidence>
<gene>
    <name evidence="6" type="ORF">A7U60_g6588</name>
</gene>
<dbReference type="InterPro" id="IPR051356">
    <property type="entry name" value="SOX/SOX-like_TF"/>
</dbReference>
<dbReference type="Pfam" id="PF00505">
    <property type="entry name" value="HMG_box"/>
    <property type="match status" value="1"/>
</dbReference>
<dbReference type="OrthoDB" id="6247875at2759"/>
<evidence type="ECO:0000256" key="3">
    <source>
        <dbReference type="PROSITE-ProRule" id="PRU00267"/>
    </source>
</evidence>
<feature type="compositionally biased region" description="Basic and acidic residues" evidence="4">
    <location>
        <begin position="15"/>
        <end position="24"/>
    </location>
</feature>
<feature type="region of interest" description="Disordered" evidence="4">
    <location>
        <begin position="312"/>
        <end position="340"/>
    </location>
</feature>
<dbReference type="GO" id="GO:0000981">
    <property type="term" value="F:DNA-binding transcription factor activity, RNA polymerase II-specific"/>
    <property type="evidence" value="ECO:0007669"/>
    <property type="project" value="TreeGrafter"/>
</dbReference>
<evidence type="ECO:0000256" key="4">
    <source>
        <dbReference type="SAM" id="MobiDB-lite"/>
    </source>
</evidence>
<feature type="DNA-binding region" description="HMG box" evidence="3">
    <location>
        <begin position="67"/>
        <end position="136"/>
    </location>
</feature>
<dbReference type="PANTHER" id="PTHR45789:SF2">
    <property type="entry name" value="FI18025P1"/>
    <property type="match status" value="1"/>
</dbReference>
<dbReference type="PANTHER" id="PTHR45789">
    <property type="entry name" value="FI18025P1"/>
    <property type="match status" value="1"/>
</dbReference>
<evidence type="ECO:0000259" key="5">
    <source>
        <dbReference type="PROSITE" id="PS50118"/>
    </source>
</evidence>
<dbReference type="GO" id="GO:0000978">
    <property type="term" value="F:RNA polymerase II cis-regulatory region sequence-specific DNA binding"/>
    <property type="evidence" value="ECO:0007669"/>
    <property type="project" value="TreeGrafter"/>
</dbReference>
<dbReference type="InterPro" id="IPR009071">
    <property type="entry name" value="HMG_box_dom"/>
</dbReference>